<evidence type="ECO:0000313" key="2">
    <source>
        <dbReference type="EMBL" id="RWA04979.1"/>
    </source>
</evidence>
<evidence type="ECO:0000256" key="1">
    <source>
        <dbReference type="SAM" id="MobiDB-lite"/>
    </source>
</evidence>
<dbReference type="EMBL" id="RYZI01000493">
    <property type="protein sequence ID" value="RWA04979.1"/>
    <property type="molecule type" value="Genomic_DNA"/>
</dbReference>
<accession>A0A439CS25</accession>
<protein>
    <submittedName>
        <fullName evidence="2">Uncharacterized protein</fullName>
    </submittedName>
</protein>
<feature type="compositionally biased region" description="Basic and acidic residues" evidence="1">
    <location>
        <begin position="108"/>
        <end position="128"/>
    </location>
</feature>
<proteinExistence type="predicted"/>
<gene>
    <name evidence="2" type="ORF">EKO27_g10127</name>
</gene>
<reference evidence="2 3" key="1">
    <citation type="submission" date="2018-12" db="EMBL/GenBank/DDBJ databases">
        <title>Draft genome sequence of Xylaria grammica IHI A82.</title>
        <authorList>
            <person name="Buettner E."/>
            <person name="Kellner H."/>
        </authorList>
    </citation>
    <scope>NUCLEOTIDE SEQUENCE [LARGE SCALE GENOMIC DNA]</scope>
    <source>
        <strain evidence="2 3">IHI A82</strain>
    </source>
</reference>
<evidence type="ECO:0000313" key="3">
    <source>
        <dbReference type="Proteomes" id="UP000286045"/>
    </source>
</evidence>
<name>A0A439CS25_9PEZI</name>
<comment type="caution">
    <text evidence="2">The sequence shown here is derived from an EMBL/GenBank/DDBJ whole genome shotgun (WGS) entry which is preliminary data.</text>
</comment>
<dbReference type="AlphaFoldDB" id="A0A439CS25"/>
<dbReference type="Proteomes" id="UP000286045">
    <property type="component" value="Unassembled WGS sequence"/>
</dbReference>
<keyword evidence="3" id="KW-1185">Reference proteome</keyword>
<sequence length="404" mass="44480">MIGIVIVGVSPAPGVELASQRPFDGPSPRNNASSRVFRKILASASAYQSQSTLLHGKNTNLAEIAYLPHLASPVFLILFFGDWIFRNLKAASALRKYLENHDATCHEIHESNGRPNHDTNHTLTEKPNPDSNDAGTEDADKRNPTSSIGHVRGELGHQKPVSARETNMDFNSYSSPAPVPHIETSSLGVTPSDSSDFRELLDGDDDDAFHMSTPEINHDNYQGGLDIRTPTLHGNTLRGESWRGISIHYHRTLLPTSFAAATDISTASTALPPTGPHSRLVIPLSVDTHEVCSQLRVLDHVVSIWDPLSQQTPATGITHYFRSYVDRDTDDWRAIDERVPSPIAIPDSGVFVCLVTAYVAVDPCLIVFIWAYGGATCIVWHPVEDKMIEKTVSLCPGFFRHRRL</sequence>
<organism evidence="2 3">
    <name type="scientific">Xylaria grammica</name>
    <dbReference type="NCBI Taxonomy" id="363999"/>
    <lineage>
        <taxon>Eukaryota</taxon>
        <taxon>Fungi</taxon>
        <taxon>Dikarya</taxon>
        <taxon>Ascomycota</taxon>
        <taxon>Pezizomycotina</taxon>
        <taxon>Sordariomycetes</taxon>
        <taxon>Xylariomycetidae</taxon>
        <taxon>Xylariales</taxon>
        <taxon>Xylariaceae</taxon>
        <taxon>Xylaria</taxon>
    </lineage>
</organism>
<feature type="region of interest" description="Disordered" evidence="1">
    <location>
        <begin position="108"/>
        <end position="161"/>
    </location>
</feature>